<dbReference type="EMBL" id="CAXAMM010022259">
    <property type="protein sequence ID" value="CAK9051684.1"/>
    <property type="molecule type" value="Genomic_DNA"/>
</dbReference>
<proteinExistence type="predicted"/>
<dbReference type="Proteomes" id="UP001642464">
    <property type="component" value="Unassembled WGS sequence"/>
</dbReference>
<feature type="compositionally biased region" description="Basic and acidic residues" evidence="1">
    <location>
        <begin position="221"/>
        <end position="238"/>
    </location>
</feature>
<feature type="region of interest" description="Disordered" evidence="1">
    <location>
        <begin position="221"/>
        <end position="240"/>
    </location>
</feature>
<evidence type="ECO:0000313" key="2">
    <source>
        <dbReference type="EMBL" id="CAK9051684.1"/>
    </source>
</evidence>
<gene>
    <name evidence="2" type="ORF">SCF082_LOCUS28352</name>
</gene>
<evidence type="ECO:0000256" key="1">
    <source>
        <dbReference type="SAM" id="MobiDB-lite"/>
    </source>
</evidence>
<reference evidence="2 3" key="1">
    <citation type="submission" date="2024-02" db="EMBL/GenBank/DDBJ databases">
        <authorList>
            <person name="Chen Y."/>
            <person name="Shah S."/>
            <person name="Dougan E. K."/>
            <person name="Thang M."/>
            <person name="Chan C."/>
        </authorList>
    </citation>
    <scope>NUCLEOTIDE SEQUENCE [LARGE SCALE GENOMIC DNA]</scope>
</reference>
<evidence type="ECO:0000313" key="3">
    <source>
        <dbReference type="Proteomes" id="UP001642464"/>
    </source>
</evidence>
<keyword evidence="3" id="KW-1185">Reference proteome</keyword>
<sequence length="253" mass="29889">MEHCENPLLAWAKDGLFFCDTYVVTRVSWVCRELRPATLVVDIWKPRLRQLCQFWSLLCLEKNWREQYLRLYRPRWDGVYVGHCQYLHKVRPGSSLTYKEGCVLVTYRRYLRLFPPNEEGELRALLLQDAAPIDVALPLLMSTCPKSRAKAKEQKSPLEKKLFVASYEYHPDEVKLKYCSENGEYNLVLKIAHSKEGHFSEQLEWIDYTLTRPGDGTHQYDLGRNEWGHPKNPSRDHFPPFVLRRQSSLEHHL</sequence>
<organism evidence="2 3">
    <name type="scientific">Durusdinium trenchii</name>
    <dbReference type="NCBI Taxonomy" id="1381693"/>
    <lineage>
        <taxon>Eukaryota</taxon>
        <taxon>Sar</taxon>
        <taxon>Alveolata</taxon>
        <taxon>Dinophyceae</taxon>
        <taxon>Suessiales</taxon>
        <taxon>Symbiodiniaceae</taxon>
        <taxon>Durusdinium</taxon>
    </lineage>
</organism>
<accession>A0ABP0MNQ3</accession>
<name>A0ABP0MNQ3_9DINO</name>
<comment type="caution">
    <text evidence="2">The sequence shown here is derived from an EMBL/GenBank/DDBJ whole genome shotgun (WGS) entry which is preliminary data.</text>
</comment>
<protein>
    <submittedName>
        <fullName evidence="2">Uncharacterized protein</fullName>
    </submittedName>
</protein>